<dbReference type="WBParaSite" id="PSU_v2.g16539.t1">
    <property type="protein sequence ID" value="PSU_v2.g16539.t1"/>
    <property type="gene ID" value="PSU_v2.g16539"/>
</dbReference>
<reference evidence="3" key="1">
    <citation type="submission" date="2022-11" db="UniProtKB">
        <authorList>
            <consortium name="WormBaseParasite"/>
        </authorList>
    </citation>
    <scope>IDENTIFICATION</scope>
</reference>
<evidence type="ECO:0000256" key="1">
    <source>
        <dbReference type="SAM" id="MobiDB-lite"/>
    </source>
</evidence>
<organism evidence="2 3">
    <name type="scientific">Panagrolaimus superbus</name>
    <dbReference type="NCBI Taxonomy" id="310955"/>
    <lineage>
        <taxon>Eukaryota</taxon>
        <taxon>Metazoa</taxon>
        <taxon>Ecdysozoa</taxon>
        <taxon>Nematoda</taxon>
        <taxon>Chromadorea</taxon>
        <taxon>Rhabditida</taxon>
        <taxon>Tylenchina</taxon>
        <taxon>Panagrolaimomorpha</taxon>
        <taxon>Panagrolaimoidea</taxon>
        <taxon>Panagrolaimidae</taxon>
        <taxon>Panagrolaimus</taxon>
    </lineage>
</organism>
<feature type="compositionally biased region" description="Basic residues" evidence="1">
    <location>
        <begin position="201"/>
        <end position="210"/>
    </location>
</feature>
<keyword evidence="2" id="KW-1185">Reference proteome</keyword>
<sequence>MGSPIISHEQIRNSDTPKSSPRLLIHPTPSYLLLLDEMDKNDTESSPSTDSINLDDLPPPHISRFNSAQLPRLPMDFIEDYPYHRPASSRDAYTENPLIQNAERNSNGSRASSSRQNYSLGTPILGRAINNMSSPGGSRRLPQQLPSSPVGTPRFRISMSPPKNSSQDSTPDRSRRLILRTASNPRSGGGGRDPPSSLPRRNPRAPHRTHSQQTTV</sequence>
<protein>
    <submittedName>
        <fullName evidence="3">Uncharacterized protein</fullName>
    </submittedName>
</protein>
<feature type="region of interest" description="Disordered" evidence="1">
    <location>
        <begin position="1"/>
        <end position="68"/>
    </location>
</feature>
<feature type="region of interest" description="Disordered" evidence="1">
    <location>
        <begin position="126"/>
        <end position="216"/>
    </location>
</feature>
<dbReference type="Proteomes" id="UP000887577">
    <property type="component" value="Unplaced"/>
</dbReference>
<proteinExistence type="predicted"/>
<name>A0A914Y8L6_9BILA</name>
<dbReference type="AlphaFoldDB" id="A0A914Y8L6"/>
<evidence type="ECO:0000313" key="3">
    <source>
        <dbReference type="WBParaSite" id="PSU_v2.g16539.t1"/>
    </source>
</evidence>
<accession>A0A914Y8L6</accession>
<evidence type="ECO:0000313" key="2">
    <source>
        <dbReference type="Proteomes" id="UP000887577"/>
    </source>
</evidence>